<proteinExistence type="predicted"/>
<evidence type="ECO:0000256" key="4">
    <source>
        <dbReference type="ARBA" id="ARBA00023014"/>
    </source>
</evidence>
<dbReference type="InterPro" id="IPR017941">
    <property type="entry name" value="Rieske_2Fe-2S"/>
</dbReference>
<keyword evidence="2" id="KW-0479">Metal-binding</keyword>
<protein>
    <submittedName>
        <fullName evidence="6">Unannotated protein</fullName>
    </submittedName>
</protein>
<keyword evidence="1" id="KW-0001">2Fe-2S</keyword>
<dbReference type="PROSITE" id="PS51296">
    <property type="entry name" value="RIESKE"/>
    <property type="match status" value="1"/>
</dbReference>
<organism evidence="6">
    <name type="scientific">freshwater metagenome</name>
    <dbReference type="NCBI Taxonomy" id="449393"/>
    <lineage>
        <taxon>unclassified sequences</taxon>
        <taxon>metagenomes</taxon>
        <taxon>ecological metagenomes</taxon>
    </lineage>
</organism>
<accession>A0A6J6E694</accession>
<dbReference type="GO" id="GO:0046872">
    <property type="term" value="F:metal ion binding"/>
    <property type="evidence" value="ECO:0007669"/>
    <property type="project" value="UniProtKB-KW"/>
</dbReference>
<dbReference type="Gene3D" id="2.102.10.10">
    <property type="entry name" value="Rieske [2Fe-2S] iron-sulphur domain"/>
    <property type="match status" value="1"/>
</dbReference>
<gene>
    <name evidence="6" type="ORF">UFOPK1740_00296</name>
</gene>
<dbReference type="CDD" id="cd03528">
    <property type="entry name" value="Rieske_RO_ferredoxin"/>
    <property type="match status" value="1"/>
</dbReference>
<dbReference type="GO" id="GO:0051537">
    <property type="term" value="F:2 iron, 2 sulfur cluster binding"/>
    <property type="evidence" value="ECO:0007669"/>
    <property type="project" value="UniProtKB-KW"/>
</dbReference>
<keyword evidence="4" id="KW-0411">Iron-sulfur</keyword>
<reference evidence="6" key="1">
    <citation type="submission" date="2020-05" db="EMBL/GenBank/DDBJ databases">
        <authorList>
            <person name="Chiriac C."/>
            <person name="Salcher M."/>
            <person name="Ghai R."/>
            <person name="Kavagutti S V."/>
        </authorList>
    </citation>
    <scope>NUCLEOTIDE SEQUENCE</scope>
</reference>
<evidence type="ECO:0000259" key="5">
    <source>
        <dbReference type="PROSITE" id="PS51296"/>
    </source>
</evidence>
<dbReference type="AlphaFoldDB" id="A0A6J6E694"/>
<name>A0A6J6E694_9ZZZZ</name>
<evidence type="ECO:0000313" key="6">
    <source>
        <dbReference type="EMBL" id="CAB4571851.1"/>
    </source>
</evidence>
<keyword evidence="3" id="KW-0408">Iron</keyword>
<evidence type="ECO:0000256" key="2">
    <source>
        <dbReference type="ARBA" id="ARBA00022723"/>
    </source>
</evidence>
<sequence>MTNWNVVGKVSDFAMGSAKAIDLNGETICLVRNKNGFHAISDACSHGAVSLSEGSVTDEGIECFLHGSEFNLQTGEPKTPPATSAVDVFAVQVEGDGDNAVVSVRI</sequence>
<dbReference type="PANTHER" id="PTHR21496">
    <property type="entry name" value="FERREDOXIN-RELATED"/>
    <property type="match status" value="1"/>
</dbReference>
<evidence type="ECO:0000256" key="3">
    <source>
        <dbReference type="ARBA" id="ARBA00023004"/>
    </source>
</evidence>
<evidence type="ECO:0000256" key="1">
    <source>
        <dbReference type="ARBA" id="ARBA00022714"/>
    </source>
</evidence>
<dbReference type="PANTHER" id="PTHR21496:SF23">
    <property type="entry name" value="3-PHENYLPROPIONATE_CINNAMIC ACID DIOXYGENASE FERREDOXIN SUBUNIT"/>
    <property type="match status" value="1"/>
</dbReference>
<dbReference type="InterPro" id="IPR036922">
    <property type="entry name" value="Rieske_2Fe-2S_sf"/>
</dbReference>
<dbReference type="EMBL" id="CAEZTU010000007">
    <property type="protein sequence ID" value="CAB4571851.1"/>
    <property type="molecule type" value="Genomic_DNA"/>
</dbReference>
<dbReference type="SUPFAM" id="SSF50022">
    <property type="entry name" value="ISP domain"/>
    <property type="match status" value="1"/>
</dbReference>
<feature type="domain" description="Rieske" evidence="5">
    <location>
        <begin position="5"/>
        <end position="100"/>
    </location>
</feature>
<dbReference type="Pfam" id="PF00355">
    <property type="entry name" value="Rieske"/>
    <property type="match status" value="1"/>
</dbReference>